<dbReference type="InterPro" id="IPR020622">
    <property type="entry name" value="Ala_racemase_pyridoxalP-BS"/>
</dbReference>
<dbReference type="Pfam" id="PF02367">
    <property type="entry name" value="TsaE"/>
    <property type="match status" value="1"/>
</dbReference>
<feature type="active site" description="Proton acceptor; specific for L-alanine" evidence="5">
    <location>
        <position position="307"/>
    </location>
</feature>
<evidence type="ECO:0000256" key="2">
    <source>
        <dbReference type="ARBA" id="ARBA00022898"/>
    </source>
</evidence>
<dbReference type="GO" id="GO:0008784">
    <property type="term" value="F:alanine racemase activity"/>
    <property type="evidence" value="ECO:0007669"/>
    <property type="project" value="UniProtKB-UniRule"/>
</dbReference>
<dbReference type="SUPFAM" id="SSF50621">
    <property type="entry name" value="Alanine racemase C-terminal domain-like"/>
    <property type="match status" value="1"/>
</dbReference>
<dbReference type="SUPFAM" id="SSF51419">
    <property type="entry name" value="PLP-binding barrel"/>
    <property type="match status" value="1"/>
</dbReference>
<evidence type="ECO:0000313" key="10">
    <source>
        <dbReference type="EMBL" id="ROZ63532.1"/>
    </source>
</evidence>
<dbReference type="EMBL" id="RKMF01000006">
    <property type="protein sequence ID" value="ROZ63532.1"/>
    <property type="molecule type" value="Genomic_DNA"/>
</dbReference>
<dbReference type="Pfam" id="PF00842">
    <property type="entry name" value="Ala_racemase_C"/>
    <property type="match status" value="1"/>
</dbReference>
<dbReference type="CDD" id="cd00430">
    <property type="entry name" value="PLPDE_III_AR"/>
    <property type="match status" value="1"/>
</dbReference>
<proteinExistence type="inferred from homology"/>
<feature type="active site" description="Proton acceptor; specific for D-alanine" evidence="5">
    <location>
        <position position="71"/>
    </location>
</feature>
<feature type="region of interest" description="Disordered" evidence="8">
    <location>
        <begin position="1"/>
        <end position="40"/>
    </location>
</feature>
<evidence type="ECO:0000259" key="9">
    <source>
        <dbReference type="SMART" id="SM01005"/>
    </source>
</evidence>
<dbReference type="GO" id="GO:0005829">
    <property type="term" value="C:cytosol"/>
    <property type="evidence" value="ECO:0007669"/>
    <property type="project" value="TreeGrafter"/>
</dbReference>
<comment type="caution">
    <text evidence="10">The sequence shown here is derived from an EMBL/GenBank/DDBJ whole genome shotgun (WGS) entry which is preliminary data.</text>
</comment>
<evidence type="ECO:0000256" key="3">
    <source>
        <dbReference type="ARBA" id="ARBA00023235"/>
    </source>
</evidence>
<keyword evidence="2 5" id="KW-0663">Pyridoxal phosphate</keyword>
<dbReference type="PANTHER" id="PTHR30511">
    <property type="entry name" value="ALANINE RACEMASE"/>
    <property type="match status" value="1"/>
</dbReference>
<dbReference type="Proteomes" id="UP000270616">
    <property type="component" value="Unassembled WGS sequence"/>
</dbReference>
<keyword evidence="11" id="KW-1185">Reference proteome</keyword>
<dbReference type="InterPro" id="IPR011079">
    <property type="entry name" value="Ala_racemase_C"/>
</dbReference>
<comment type="similarity">
    <text evidence="5">Belongs to the alanine racemase family.</text>
</comment>
<dbReference type="SMART" id="SM01005">
    <property type="entry name" value="Ala_racemase_C"/>
    <property type="match status" value="1"/>
</dbReference>
<dbReference type="PRINTS" id="PR00992">
    <property type="entry name" value="ALARACEMASE"/>
</dbReference>
<dbReference type="InterPro" id="IPR027417">
    <property type="entry name" value="P-loop_NTPase"/>
</dbReference>
<feature type="compositionally biased region" description="Polar residues" evidence="8">
    <location>
        <begin position="1"/>
        <end position="14"/>
    </location>
</feature>
<accession>A0A3N3ZQP3</accession>
<evidence type="ECO:0000313" key="11">
    <source>
        <dbReference type="Proteomes" id="UP000270616"/>
    </source>
</evidence>
<comment type="pathway">
    <text evidence="5">Amino-acid biosynthesis; D-alanine biosynthesis; D-alanine from L-alanine: step 1/1.</text>
</comment>
<dbReference type="GO" id="GO:0030170">
    <property type="term" value="F:pyridoxal phosphate binding"/>
    <property type="evidence" value="ECO:0007669"/>
    <property type="project" value="UniProtKB-UniRule"/>
</dbReference>
<dbReference type="PANTHER" id="PTHR30511:SF0">
    <property type="entry name" value="ALANINE RACEMASE, CATABOLIC-RELATED"/>
    <property type="match status" value="1"/>
</dbReference>
<dbReference type="Gene3D" id="3.40.50.300">
    <property type="entry name" value="P-loop containing nucleotide triphosphate hydrolases"/>
    <property type="match status" value="1"/>
</dbReference>
<dbReference type="InterPro" id="IPR009006">
    <property type="entry name" value="Ala_racemase/Decarboxylase_C"/>
</dbReference>
<sequence length="624" mass="65447">MERVTTDLQTSSLSRTEARTDAPTTAPAPSSTPRPPARPERSAVIDLAAIRHNVTHLKRLAAPAALMAVVKADAYGHGAVPVARAALEAGADALGVAHVTEAMALRAAGIDAPLLAWLHTVDTDFAAAVEHDVELAVSGWELEPIAQAAAAAGRTARIHLKVDTGLGRNGFTMQTWPAAVRAAATAQGRGDVVVVGIMTHLGAADDPGAAETEEQLTVFERAVQQAREAGLDPSVRHVANTPGTIDAANLLDPARMLNDMVRVGIGLYGISPFEDRTAEDLGLIPAMTLRSTVSNVKEVPAGQGVSYGFRYRTPEATTLALVPLGYADGVPRIGTGGPVHINGVTYAEVGRVAMDQIVVDLGEPGLATDTERNPLGAEAVLFGADDNPSVREWSRAAQTIDYEIVTRISQRVPREHVDTGRDAAQAPGSSGNAAETPEAWNLTLHPTTAQQTQEIARNLAAHLRTGDLLVLTGELGAGKTTFTQGLGAGLGVREGIISPTFVLARRHPNDAEGPNPGGPALVHVDAYRLATAAEVDDIDLEETLPTAVTVVEWGLGKVEHLSDSRLEITIDRGVGAKEEGQAPDLASVLADLEAETDDGEDEPRTVTIRGIGPRWVEAAPRDLL</sequence>
<feature type="binding site" evidence="5 7">
    <location>
        <position position="168"/>
    </location>
    <ligand>
        <name>substrate</name>
    </ligand>
</feature>
<evidence type="ECO:0000256" key="1">
    <source>
        <dbReference type="ARBA" id="ARBA00001933"/>
    </source>
</evidence>
<comment type="function">
    <text evidence="5">Catalyzes the interconversion of L-alanine and D-alanine. May also act on other amino acids.</text>
</comment>
<dbReference type="Pfam" id="PF01168">
    <property type="entry name" value="Ala_racemase_N"/>
    <property type="match status" value="1"/>
</dbReference>
<dbReference type="NCBIfam" id="TIGR00492">
    <property type="entry name" value="alr"/>
    <property type="match status" value="1"/>
</dbReference>
<reference evidence="10 11" key="1">
    <citation type="submission" date="2018-10" db="EMBL/GenBank/DDBJ databases">
        <title>Kocuria sp. M5W7-7, whole genome shotgun sequence.</title>
        <authorList>
            <person name="Tuo L."/>
        </authorList>
    </citation>
    <scope>NUCLEOTIDE SEQUENCE [LARGE SCALE GENOMIC DNA]</scope>
    <source>
        <strain evidence="10 11">M5W7-7</strain>
    </source>
</reference>
<evidence type="ECO:0000256" key="6">
    <source>
        <dbReference type="PIRSR" id="PIRSR600821-50"/>
    </source>
</evidence>
<dbReference type="InterPro" id="IPR000821">
    <property type="entry name" value="Ala_racemase"/>
</dbReference>
<dbReference type="InterPro" id="IPR001608">
    <property type="entry name" value="Ala_racemase_N"/>
</dbReference>
<gene>
    <name evidence="10" type="primary">alr</name>
    <name evidence="10" type="ORF">EDL96_06255</name>
</gene>
<name>A0A3N3ZQP3_9MICC</name>
<evidence type="ECO:0000256" key="7">
    <source>
        <dbReference type="PIRSR" id="PIRSR600821-52"/>
    </source>
</evidence>
<evidence type="ECO:0000256" key="4">
    <source>
        <dbReference type="ARBA" id="ARBA00024908"/>
    </source>
</evidence>
<dbReference type="GO" id="GO:0002949">
    <property type="term" value="P:tRNA threonylcarbamoyladenosine modification"/>
    <property type="evidence" value="ECO:0007669"/>
    <property type="project" value="InterPro"/>
</dbReference>
<feature type="binding site" evidence="5 7">
    <location>
        <position position="354"/>
    </location>
    <ligand>
        <name>substrate</name>
    </ligand>
</feature>
<dbReference type="InterPro" id="IPR003442">
    <property type="entry name" value="T6A_TsaE"/>
</dbReference>
<dbReference type="InterPro" id="IPR029066">
    <property type="entry name" value="PLP-binding_barrel"/>
</dbReference>
<comment type="cofactor">
    <cofactor evidence="1 5 6">
        <name>pyridoxal 5'-phosphate</name>
        <dbReference type="ChEBI" id="CHEBI:597326"/>
    </cofactor>
</comment>
<organism evidence="10 11">
    <name type="scientific">Kocuria soli</name>
    <dbReference type="NCBI Taxonomy" id="2485125"/>
    <lineage>
        <taxon>Bacteria</taxon>
        <taxon>Bacillati</taxon>
        <taxon>Actinomycetota</taxon>
        <taxon>Actinomycetes</taxon>
        <taxon>Micrococcales</taxon>
        <taxon>Micrococcaceae</taxon>
        <taxon>Kocuria</taxon>
    </lineage>
</organism>
<dbReference type="NCBIfam" id="TIGR00150">
    <property type="entry name" value="T6A_YjeE"/>
    <property type="match status" value="1"/>
</dbReference>
<dbReference type="PROSITE" id="PS00395">
    <property type="entry name" value="ALANINE_RACEMASE"/>
    <property type="match status" value="1"/>
</dbReference>
<dbReference type="EC" id="5.1.1.1" evidence="5"/>
<dbReference type="SUPFAM" id="SSF52540">
    <property type="entry name" value="P-loop containing nucleoside triphosphate hydrolases"/>
    <property type="match status" value="1"/>
</dbReference>
<dbReference type="FunFam" id="3.20.20.10:FF:000002">
    <property type="entry name" value="Alanine racemase"/>
    <property type="match status" value="1"/>
</dbReference>
<evidence type="ECO:0000256" key="8">
    <source>
        <dbReference type="SAM" id="MobiDB-lite"/>
    </source>
</evidence>
<dbReference type="UniPathway" id="UPA00042">
    <property type="reaction ID" value="UER00497"/>
</dbReference>
<dbReference type="GO" id="GO:0009252">
    <property type="term" value="P:peptidoglycan biosynthetic process"/>
    <property type="evidence" value="ECO:0007669"/>
    <property type="project" value="TreeGrafter"/>
</dbReference>
<dbReference type="Gene3D" id="3.20.20.10">
    <property type="entry name" value="Alanine racemase"/>
    <property type="match status" value="1"/>
</dbReference>
<comment type="function">
    <text evidence="4">Required for the formation of a threonylcarbamoyl group on adenosine at position 37 (t(6)A37) in tRNAs that read codons beginning with adenine. Is involved in the transfer of the threonylcarbamoyl moiety of threonylcarbamoyl-AMP (TC-AMP) to the N6 group of A37, together with TsaD and TsaB. TsaE seems to play an indirect role in the t(6)A biosynthesis pathway, possibly in regulating the core enzymatic function of TsaD.</text>
</comment>
<evidence type="ECO:0000256" key="5">
    <source>
        <dbReference type="HAMAP-Rule" id="MF_01201"/>
    </source>
</evidence>
<dbReference type="HAMAP" id="MF_01201">
    <property type="entry name" value="Ala_racemase"/>
    <property type="match status" value="1"/>
</dbReference>
<dbReference type="Gene3D" id="2.40.37.10">
    <property type="entry name" value="Lyase, Ornithine Decarboxylase, Chain A, domain 1"/>
    <property type="match status" value="1"/>
</dbReference>
<feature type="region of interest" description="Disordered" evidence="8">
    <location>
        <begin position="413"/>
        <end position="436"/>
    </location>
</feature>
<comment type="catalytic activity">
    <reaction evidence="5">
        <text>L-alanine = D-alanine</text>
        <dbReference type="Rhea" id="RHEA:20249"/>
        <dbReference type="ChEBI" id="CHEBI:57416"/>
        <dbReference type="ChEBI" id="CHEBI:57972"/>
        <dbReference type="EC" id="5.1.1.1"/>
    </reaction>
</comment>
<dbReference type="GO" id="GO:0030632">
    <property type="term" value="P:D-alanine biosynthetic process"/>
    <property type="evidence" value="ECO:0007669"/>
    <property type="project" value="UniProtKB-UniRule"/>
</dbReference>
<protein>
    <recommendedName>
        <fullName evidence="5">Alanine racemase</fullName>
        <ecNumber evidence="5">5.1.1.1</ecNumber>
    </recommendedName>
</protein>
<dbReference type="OrthoDB" id="9813814at2"/>
<feature type="domain" description="Alanine racemase C-terminal" evidence="9">
    <location>
        <begin position="286"/>
        <end position="417"/>
    </location>
</feature>
<keyword evidence="3 5" id="KW-0413">Isomerase</keyword>
<dbReference type="AlphaFoldDB" id="A0A3N3ZQP3"/>
<feature type="modified residue" description="N6-(pyridoxal phosphate)lysine" evidence="5 6">
    <location>
        <position position="71"/>
    </location>
</feature>